<comment type="pathway">
    <text evidence="1 7">Cofactor biosynthesis; tetrahydrofolate biosynthesis; 5,6,7,8-tetrahydrofolate from 7,8-dihydrofolate: step 1/1.</text>
</comment>
<dbReference type="InterPro" id="IPR001796">
    <property type="entry name" value="DHFR_dom"/>
</dbReference>
<keyword evidence="10" id="KW-1185">Reference proteome</keyword>
<keyword evidence="5 7" id="KW-0521">NADP</keyword>
<comment type="similarity">
    <text evidence="2 7">Belongs to the dihydrofolate reductase family.</text>
</comment>
<accession>A0A143QNE4</accession>
<evidence type="ECO:0000256" key="2">
    <source>
        <dbReference type="ARBA" id="ARBA00009539"/>
    </source>
</evidence>
<comment type="catalytic activity">
    <reaction evidence="7">
        <text>(6S)-5,6,7,8-tetrahydrofolate + NADP(+) = 7,8-dihydrofolate + NADPH + H(+)</text>
        <dbReference type="Rhea" id="RHEA:15009"/>
        <dbReference type="ChEBI" id="CHEBI:15378"/>
        <dbReference type="ChEBI" id="CHEBI:57451"/>
        <dbReference type="ChEBI" id="CHEBI:57453"/>
        <dbReference type="ChEBI" id="CHEBI:57783"/>
        <dbReference type="ChEBI" id="CHEBI:58349"/>
        <dbReference type="EC" id="1.5.1.3"/>
    </reaction>
</comment>
<dbReference type="InterPro" id="IPR012259">
    <property type="entry name" value="DHFR"/>
</dbReference>
<reference evidence="10" key="2">
    <citation type="submission" date="2016-04" db="EMBL/GenBank/DDBJ databases">
        <title>Complete Genome and Plasmid Sequences for Rhodococcus fascians D188 and Draft Sequences for Rhodococcus spp. Isolates PBTS 1 and PBTS 2.</title>
        <authorList>
            <person name="Stamer R."/>
            <person name="Vereecke D."/>
            <person name="Zhang Y."/>
            <person name="Schilkey F."/>
            <person name="Devitt N."/>
            <person name="Randall J."/>
        </authorList>
    </citation>
    <scope>NUCLEOTIDE SEQUENCE [LARGE SCALE GENOMIC DNA]</scope>
    <source>
        <strain evidence="10">PBTS2</strain>
    </source>
</reference>
<dbReference type="GO" id="GO:0005829">
    <property type="term" value="C:cytosol"/>
    <property type="evidence" value="ECO:0007669"/>
    <property type="project" value="TreeGrafter"/>
</dbReference>
<dbReference type="GO" id="GO:0050661">
    <property type="term" value="F:NADP binding"/>
    <property type="evidence" value="ECO:0007669"/>
    <property type="project" value="InterPro"/>
</dbReference>
<dbReference type="RefSeq" id="WP_048319404.1">
    <property type="nucleotide sequence ID" value="NZ_CP015220.1"/>
</dbReference>
<dbReference type="PANTHER" id="PTHR48069:SF3">
    <property type="entry name" value="DIHYDROFOLATE REDUCTASE"/>
    <property type="match status" value="1"/>
</dbReference>
<dbReference type="CDD" id="cd00209">
    <property type="entry name" value="DHFR"/>
    <property type="match status" value="1"/>
</dbReference>
<dbReference type="GO" id="GO:0046452">
    <property type="term" value="P:dihydrofolate metabolic process"/>
    <property type="evidence" value="ECO:0007669"/>
    <property type="project" value="TreeGrafter"/>
</dbReference>
<keyword evidence="6 7" id="KW-0560">Oxidoreductase</keyword>
<sequence length="169" mass="18765">MSAPREVGLIWAQSSNLKIGEAGRIPWEVPEDMARFKAVTMNHPVIMGRKTWESLPERFRPLPGRRNIVVTRNRSLEAPGAETCGGVDEALALVGDETVWIIGGGEIYRSAMPFATTLHVTEIDVEVPGDTDAPTVEGDWIKKTGDWLTSRVDGRQFRYVEYGKPTQTV</sequence>
<dbReference type="PRINTS" id="PR00070">
    <property type="entry name" value="DHFR"/>
</dbReference>
<dbReference type="UniPathway" id="UPA00077">
    <property type="reaction ID" value="UER00158"/>
</dbReference>
<reference evidence="9 10" key="1">
    <citation type="journal article" date="2016" name="Genome Announc.">
        <title>Complete Genome and Plasmid Sequences for Rhodococcus fascians D188 and Draft Sequences for Rhodococcus Isolates PBTS 1 and PBTS 2.</title>
        <authorList>
            <person name="Stamler R.A."/>
            <person name="Vereecke D."/>
            <person name="Zhang Y."/>
            <person name="Schilkey F."/>
            <person name="Devitt N."/>
            <person name="Randall J.J."/>
        </authorList>
    </citation>
    <scope>NUCLEOTIDE SEQUENCE [LARGE SCALE GENOMIC DNA]</scope>
    <source>
        <strain evidence="9 10">PBTS2</strain>
    </source>
</reference>
<dbReference type="InterPro" id="IPR024072">
    <property type="entry name" value="DHFR-like_dom_sf"/>
</dbReference>
<evidence type="ECO:0000256" key="7">
    <source>
        <dbReference type="PIRNR" id="PIRNR000194"/>
    </source>
</evidence>
<organism evidence="9 10">
    <name type="scientific">Rhodococcoides fascians</name>
    <name type="common">Rhodococcus fascians</name>
    <dbReference type="NCBI Taxonomy" id="1828"/>
    <lineage>
        <taxon>Bacteria</taxon>
        <taxon>Bacillati</taxon>
        <taxon>Actinomycetota</taxon>
        <taxon>Actinomycetes</taxon>
        <taxon>Mycobacteriales</taxon>
        <taxon>Nocardiaceae</taxon>
        <taxon>Rhodococcoides</taxon>
    </lineage>
</organism>
<dbReference type="GO" id="GO:0006730">
    <property type="term" value="P:one-carbon metabolic process"/>
    <property type="evidence" value="ECO:0007669"/>
    <property type="project" value="UniProtKB-KW"/>
</dbReference>
<evidence type="ECO:0000256" key="5">
    <source>
        <dbReference type="ARBA" id="ARBA00022857"/>
    </source>
</evidence>
<protein>
    <recommendedName>
        <fullName evidence="3 7">Dihydrofolate reductase</fullName>
        <ecNumber evidence="3 7">1.5.1.3</ecNumber>
    </recommendedName>
</protein>
<dbReference type="PANTHER" id="PTHR48069">
    <property type="entry name" value="DIHYDROFOLATE REDUCTASE"/>
    <property type="match status" value="1"/>
</dbReference>
<dbReference type="Proteomes" id="UP000076038">
    <property type="component" value="Chromosome"/>
</dbReference>
<evidence type="ECO:0000256" key="4">
    <source>
        <dbReference type="ARBA" id="ARBA00022563"/>
    </source>
</evidence>
<comment type="function">
    <text evidence="7">Key enzyme in folate metabolism. Catalyzes an essential reaction for de novo glycine and purine synthesis, and for DNA precursor synthesis.</text>
</comment>
<evidence type="ECO:0000256" key="6">
    <source>
        <dbReference type="ARBA" id="ARBA00023002"/>
    </source>
</evidence>
<dbReference type="EC" id="1.5.1.3" evidence="3 7"/>
<dbReference type="Pfam" id="PF00186">
    <property type="entry name" value="DHFR_1"/>
    <property type="match status" value="1"/>
</dbReference>
<dbReference type="Gene3D" id="3.40.430.10">
    <property type="entry name" value="Dihydrofolate Reductase, subunit A"/>
    <property type="match status" value="1"/>
</dbReference>
<gene>
    <name evidence="9" type="primary">folA</name>
    <name evidence="9" type="ORF">A3Q41_02718</name>
</gene>
<dbReference type="PROSITE" id="PS51330">
    <property type="entry name" value="DHFR_2"/>
    <property type="match status" value="1"/>
</dbReference>
<dbReference type="KEGG" id="rhs:A3Q41_02718"/>
<feature type="domain" description="DHFR" evidence="8">
    <location>
        <begin position="6"/>
        <end position="169"/>
    </location>
</feature>
<dbReference type="GO" id="GO:0046654">
    <property type="term" value="P:tetrahydrofolate biosynthetic process"/>
    <property type="evidence" value="ECO:0007669"/>
    <property type="project" value="UniProtKB-UniPathway"/>
</dbReference>
<evidence type="ECO:0000259" key="8">
    <source>
        <dbReference type="PROSITE" id="PS51330"/>
    </source>
</evidence>
<dbReference type="SUPFAM" id="SSF53597">
    <property type="entry name" value="Dihydrofolate reductase-like"/>
    <property type="match status" value="1"/>
</dbReference>
<dbReference type="AlphaFoldDB" id="A0A143QNE4"/>
<evidence type="ECO:0000313" key="10">
    <source>
        <dbReference type="Proteomes" id="UP000076038"/>
    </source>
</evidence>
<evidence type="ECO:0000256" key="3">
    <source>
        <dbReference type="ARBA" id="ARBA00012856"/>
    </source>
</evidence>
<evidence type="ECO:0000313" key="9">
    <source>
        <dbReference type="EMBL" id="AMY24012.1"/>
    </source>
</evidence>
<dbReference type="EMBL" id="CP015220">
    <property type="protein sequence ID" value="AMY24012.1"/>
    <property type="molecule type" value="Genomic_DNA"/>
</dbReference>
<keyword evidence="4 7" id="KW-0554">One-carbon metabolism</keyword>
<dbReference type="GO" id="GO:0004146">
    <property type="term" value="F:dihydrofolate reductase activity"/>
    <property type="evidence" value="ECO:0007669"/>
    <property type="project" value="UniProtKB-EC"/>
</dbReference>
<dbReference type="GO" id="GO:0046655">
    <property type="term" value="P:folic acid metabolic process"/>
    <property type="evidence" value="ECO:0007669"/>
    <property type="project" value="TreeGrafter"/>
</dbReference>
<dbReference type="OrthoDB" id="9804315at2"/>
<dbReference type="PIRSF" id="PIRSF000194">
    <property type="entry name" value="DHFR"/>
    <property type="match status" value="1"/>
</dbReference>
<evidence type="ECO:0000256" key="1">
    <source>
        <dbReference type="ARBA" id="ARBA00004903"/>
    </source>
</evidence>
<name>A0A143QNE4_RHOFA</name>
<dbReference type="PATRIC" id="fig|1653479.3.peg.2747"/>
<proteinExistence type="inferred from homology"/>